<keyword evidence="2" id="KW-1133">Transmembrane helix</keyword>
<evidence type="ECO:0000313" key="4">
    <source>
        <dbReference type="Proteomes" id="UP000658656"/>
    </source>
</evidence>
<feature type="transmembrane region" description="Helical" evidence="2">
    <location>
        <begin position="297"/>
        <end position="318"/>
    </location>
</feature>
<comment type="caution">
    <text evidence="3">The sequence shown here is derived from an EMBL/GenBank/DDBJ whole genome shotgun (WGS) entry which is preliminary data.</text>
</comment>
<reference evidence="3" key="2">
    <citation type="submission" date="2020-09" db="EMBL/GenBank/DDBJ databases">
        <authorList>
            <person name="Sun Q."/>
            <person name="Zhou Y."/>
        </authorList>
    </citation>
    <scope>NUCLEOTIDE SEQUENCE</scope>
    <source>
        <strain evidence="3">CGMCC 4.7679</strain>
    </source>
</reference>
<accession>A0A8H9MC50</accession>
<dbReference type="EMBL" id="BNAV01000003">
    <property type="protein sequence ID" value="GHF51202.1"/>
    <property type="molecule type" value="Genomic_DNA"/>
</dbReference>
<sequence length="479" mass="50301">MGRHSRDDDPAPRLPERPQESRRPAGGGGHPRQPQLGAGRAPMRPGPVAPVRPQRPLPPVDDRTRVIPAVTDENRTTAGLRRPDPEEFRSTDALRRGEPIDGGSGWFRATASGNFHPVPVDAVPPSARMVDTGGFSAFTQDDEDPVTSAGSFRAFQDDTADNDDVGEGGVTGSGAFRAFTGTSSPATEGRSTASGGFPPVREDAEGRATASGRFRPAKKERGTSTGSHRPVREDAGEGRSTSSGSFRATSTGSHRPVGEGRSTGTGSHRVVSDGRSTVTGTHRAMGKVAGRRRIAKWPIAVGVFVVLVVAGLLAWGWASNVLNSRAEAQANACTDGNSTLTVVVTPSIQKPVQASANRWNQANTVVHAHCVHIDVRAIPSQQVLDALTGKTDIATIGGLPAAWVPENEYWVDQLQTTKPGMVGAPAESIATASSADYPFLGLAGNTIDEVQARAAQVFRDFLREPAQAPEFTAVGLTAG</sequence>
<feature type="compositionally biased region" description="Basic and acidic residues" evidence="1">
    <location>
        <begin position="81"/>
        <end position="99"/>
    </location>
</feature>
<feature type="compositionally biased region" description="Basic and acidic residues" evidence="1">
    <location>
        <begin position="1"/>
        <end position="23"/>
    </location>
</feature>
<evidence type="ECO:0000256" key="2">
    <source>
        <dbReference type="SAM" id="Phobius"/>
    </source>
</evidence>
<feature type="region of interest" description="Disordered" evidence="1">
    <location>
        <begin position="1"/>
        <end position="101"/>
    </location>
</feature>
<evidence type="ECO:0000256" key="1">
    <source>
        <dbReference type="SAM" id="MobiDB-lite"/>
    </source>
</evidence>
<feature type="compositionally biased region" description="Polar residues" evidence="1">
    <location>
        <begin position="180"/>
        <end position="194"/>
    </location>
</feature>
<organism evidence="3 4">
    <name type="scientific">Amycolatopsis bartoniae</name>
    <dbReference type="NCBI Taxonomy" id="941986"/>
    <lineage>
        <taxon>Bacteria</taxon>
        <taxon>Bacillati</taxon>
        <taxon>Actinomycetota</taxon>
        <taxon>Actinomycetes</taxon>
        <taxon>Pseudonocardiales</taxon>
        <taxon>Pseudonocardiaceae</taxon>
        <taxon>Amycolatopsis</taxon>
    </lineage>
</organism>
<feature type="region of interest" description="Disordered" evidence="1">
    <location>
        <begin position="154"/>
        <end position="284"/>
    </location>
</feature>
<name>A0A8H9MC50_9PSEU</name>
<dbReference type="Proteomes" id="UP000658656">
    <property type="component" value="Unassembled WGS sequence"/>
</dbReference>
<protein>
    <recommendedName>
        <fullName evidence="5">Extracellular solute-binding protein</fullName>
    </recommendedName>
</protein>
<feature type="compositionally biased region" description="Pro residues" evidence="1">
    <location>
        <begin position="44"/>
        <end position="59"/>
    </location>
</feature>
<gene>
    <name evidence="3" type="ORF">GCM10017566_25410</name>
</gene>
<proteinExistence type="predicted"/>
<feature type="compositionally biased region" description="Polar residues" evidence="1">
    <location>
        <begin position="239"/>
        <end position="253"/>
    </location>
</feature>
<keyword evidence="2" id="KW-0472">Membrane</keyword>
<reference evidence="3" key="1">
    <citation type="journal article" date="2014" name="Int. J. Syst. Evol. Microbiol.">
        <title>Complete genome sequence of Corynebacterium casei LMG S-19264T (=DSM 44701T), isolated from a smear-ripened cheese.</title>
        <authorList>
            <consortium name="US DOE Joint Genome Institute (JGI-PGF)"/>
            <person name="Walter F."/>
            <person name="Albersmeier A."/>
            <person name="Kalinowski J."/>
            <person name="Ruckert C."/>
        </authorList>
    </citation>
    <scope>NUCLEOTIDE SEQUENCE</scope>
    <source>
        <strain evidence="3">CGMCC 4.7679</strain>
    </source>
</reference>
<keyword evidence="2" id="KW-0812">Transmembrane</keyword>
<evidence type="ECO:0008006" key="5">
    <source>
        <dbReference type="Google" id="ProtNLM"/>
    </source>
</evidence>
<dbReference type="AlphaFoldDB" id="A0A8H9MC50"/>
<evidence type="ECO:0000313" key="3">
    <source>
        <dbReference type="EMBL" id="GHF51202.1"/>
    </source>
</evidence>
<keyword evidence="4" id="KW-1185">Reference proteome</keyword>